<protein>
    <submittedName>
        <fullName evidence="2">Phage holin</fullName>
    </submittedName>
</protein>
<evidence type="ECO:0000256" key="1">
    <source>
        <dbReference type="SAM" id="Phobius"/>
    </source>
</evidence>
<keyword evidence="1" id="KW-1133">Transmembrane helix</keyword>
<dbReference type="RefSeq" id="WP_267304150.1">
    <property type="nucleotide sequence ID" value="NZ_JAOQJX010000015.1"/>
</dbReference>
<dbReference type="Proteomes" id="UP001652394">
    <property type="component" value="Unassembled WGS sequence"/>
</dbReference>
<accession>A0ABT2TEE6</accession>
<comment type="caution">
    <text evidence="2">The sequence shown here is derived from an EMBL/GenBank/DDBJ whole genome shotgun (WGS) entry which is preliminary data.</text>
</comment>
<dbReference type="EMBL" id="JAOQJX010000015">
    <property type="protein sequence ID" value="MCU6748044.1"/>
    <property type="molecule type" value="Genomic_DNA"/>
</dbReference>
<keyword evidence="1" id="KW-0472">Membrane</keyword>
<keyword evidence="3" id="KW-1185">Reference proteome</keyword>
<sequence>MSDKTYNILKWVAMYLLPAAGTLYFALAGIWGLPYGEEIVGTITALDTFLGVLLGISTAQYNKKVCKNATTGKE</sequence>
<keyword evidence="1" id="KW-0812">Transmembrane</keyword>
<evidence type="ECO:0000313" key="2">
    <source>
        <dbReference type="EMBL" id="MCU6748044.1"/>
    </source>
</evidence>
<dbReference type="InterPro" id="IPR031612">
    <property type="entry name" value="Phage_holin_Dp1"/>
</dbReference>
<organism evidence="2 3">
    <name type="scientific">Faecalicatena acetigenes</name>
    <dbReference type="NCBI Taxonomy" id="2981790"/>
    <lineage>
        <taxon>Bacteria</taxon>
        <taxon>Bacillati</taxon>
        <taxon>Bacillota</taxon>
        <taxon>Clostridia</taxon>
        <taxon>Lachnospirales</taxon>
        <taxon>Lachnospiraceae</taxon>
        <taxon>Faecalicatena</taxon>
    </lineage>
</organism>
<name>A0ABT2TEE6_9FIRM</name>
<feature type="transmembrane region" description="Helical" evidence="1">
    <location>
        <begin position="12"/>
        <end position="33"/>
    </location>
</feature>
<reference evidence="2 3" key="1">
    <citation type="journal article" date="2021" name="ISME Commun">
        <title>Automated analysis of genomic sequences facilitates high-throughput and comprehensive description of bacteria.</title>
        <authorList>
            <person name="Hitch T.C.A."/>
        </authorList>
    </citation>
    <scope>NUCLEOTIDE SEQUENCE [LARGE SCALE GENOMIC DNA]</scope>
    <source>
        <strain evidence="2 3">H2_18</strain>
    </source>
</reference>
<dbReference type="Pfam" id="PF16938">
    <property type="entry name" value="Phage_holin_Dp1"/>
    <property type="match status" value="1"/>
</dbReference>
<feature type="transmembrane region" description="Helical" evidence="1">
    <location>
        <begin position="39"/>
        <end position="59"/>
    </location>
</feature>
<gene>
    <name evidence="2" type="ORF">OCV51_10340</name>
</gene>
<proteinExistence type="predicted"/>
<evidence type="ECO:0000313" key="3">
    <source>
        <dbReference type="Proteomes" id="UP001652394"/>
    </source>
</evidence>